<dbReference type="RefSeq" id="WP_013156031.1">
    <property type="nucleotide sequence ID" value="NC_014211.1"/>
</dbReference>
<name>D7B8B6_NOCDD</name>
<gene>
    <name evidence="1" type="ordered locus">Ndas_5043</name>
</gene>
<evidence type="ECO:0000313" key="2">
    <source>
        <dbReference type="Proteomes" id="UP000002219"/>
    </source>
</evidence>
<dbReference type="Proteomes" id="UP000002219">
    <property type="component" value="Chromosome 2"/>
</dbReference>
<dbReference type="AlphaFoldDB" id="D7B8B6"/>
<geneLocation type="plasmid" evidence="2">
    <name>pNDAS01</name>
</geneLocation>
<protein>
    <submittedName>
        <fullName evidence="1">Uncharacterized protein</fullName>
    </submittedName>
</protein>
<reference evidence="1 2" key="1">
    <citation type="journal article" date="2010" name="Stand. Genomic Sci.">
        <title>Complete genome sequence of Nocardiopsis dassonvillei type strain (IMRU 509).</title>
        <authorList>
            <person name="Sun H."/>
            <person name="Lapidus A."/>
            <person name="Nolan M."/>
            <person name="Lucas S."/>
            <person name="Del Rio T.G."/>
            <person name="Tice H."/>
            <person name="Cheng J.F."/>
            <person name="Tapia R."/>
            <person name="Han C."/>
            <person name="Goodwin L."/>
            <person name="Pitluck S."/>
            <person name="Pagani I."/>
            <person name="Ivanova N."/>
            <person name="Mavromatis K."/>
            <person name="Mikhailova N."/>
            <person name="Pati A."/>
            <person name="Chen A."/>
            <person name="Palaniappan K."/>
            <person name="Land M."/>
            <person name="Hauser L."/>
            <person name="Chang Y.J."/>
            <person name="Jeffries C.D."/>
            <person name="Djao O.D."/>
            <person name="Rohde M."/>
            <person name="Sikorski J."/>
            <person name="Goker M."/>
            <person name="Woyke T."/>
            <person name="Bristow J."/>
            <person name="Eisen J.A."/>
            <person name="Markowitz V."/>
            <person name="Hugenholtz P."/>
            <person name="Kyrpides N.C."/>
            <person name="Klenk H.P."/>
        </authorList>
    </citation>
    <scope>NUCLEOTIDE SEQUENCE [LARGE SCALE GENOMIC DNA]</scope>
    <source>
        <strain evidence="2">ATCC 23218 / DSM 43111 / CIP 107115 / JCM 7437 / KCTC 9190 / NBRC 14626 / NCTC 10488 / NRRL B-5397 / IMRU 509</strain>
        <plasmid evidence="2">Chromosome 2</plasmid>
    </source>
</reference>
<dbReference type="SUPFAM" id="SSF160424">
    <property type="entry name" value="BH3703-like"/>
    <property type="match status" value="1"/>
</dbReference>
<organism evidence="1 2">
    <name type="scientific">Nocardiopsis dassonvillei (strain ATCC 23218 / DSM 43111 / CIP 107115 / JCM 7437 / KCTC 9190 / NBRC 14626 / NCTC 10488 / NRRL B-5397 / IMRU 509)</name>
    <name type="common">Actinomadura dassonvillei</name>
    <dbReference type="NCBI Taxonomy" id="446468"/>
    <lineage>
        <taxon>Bacteria</taxon>
        <taxon>Bacillati</taxon>
        <taxon>Actinomycetota</taxon>
        <taxon>Actinomycetes</taxon>
        <taxon>Streptosporangiales</taxon>
        <taxon>Nocardiopsidaceae</taxon>
        <taxon>Nocardiopsis</taxon>
    </lineage>
</organism>
<dbReference type="EMBL" id="CP002041">
    <property type="protein sequence ID" value="ADH70424.1"/>
    <property type="molecule type" value="Genomic_DNA"/>
</dbReference>
<evidence type="ECO:0000313" key="1">
    <source>
        <dbReference type="EMBL" id="ADH70424.1"/>
    </source>
</evidence>
<keyword evidence="2" id="KW-1185">Reference proteome</keyword>
<dbReference type="eggNOG" id="ENOG5032Y5B">
    <property type="taxonomic scope" value="Bacteria"/>
</dbReference>
<dbReference type="STRING" id="446468.Ndas_5043"/>
<sequence>MLGPYTRKGGLSPEEQQEILVQIGSRILSEAPEGWKSLTYRVQTVIEHASSELIVEFGDGTSRRKFPPADISLIRDKLRAGMYQEGKGTWFSFEYVITPPGRFNVTYNYDEDPGITFPTAFGFTNDLVYFPRDEEYMTDWLREKLREEAEGRAME</sequence>
<dbReference type="InterPro" id="IPR036170">
    <property type="entry name" value="YezG-like_sf"/>
</dbReference>
<dbReference type="GeneID" id="91489450"/>
<dbReference type="HOGENOM" id="CLU_129307_0_0_11"/>
<dbReference type="KEGG" id="nda:Ndas_5043"/>
<proteinExistence type="predicted"/>
<accession>D7B8B6</accession>